<dbReference type="OrthoDB" id="9790194at2"/>
<evidence type="ECO:0000313" key="7">
    <source>
        <dbReference type="Proteomes" id="UP000189177"/>
    </source>
</evidence>
<sequence length="211" mass="23147">MSRLPLTTLLWALAAVAAAALLLYVWLVPGPPPAGEATTHEDIPVADRVTGGPFQLPVSTEGEAFDLRDLEGQYVWLYFGYTSCPDACPVSLGWIRMALEQLPESLEDRVSAVFVSVDPERDDREHLAEYTDHFHPRIQAATGPHDALEPAVEQYGVFYEKTDSQSAMGYVIDHSSSTYLVGPEGDLLEIHPHGTSADELVATLQARAERE</sequence>
<keyword evidence="4" id="KW-1015">Disulfide bond</keyword>
<evidence type="ECO:0000256" key="1">
    <source>
        <dbReference type="ARBA" id="ARBA00010996"/>
    </source>
</evidence>
<feature type="binding site" evidence="3">
    <location>
        <position position="88"/>
    </location>
    <ligand>
        <name>Cu cation</name>
        <dbReference type="ChEBI" id="CHEBI:23378"/>
    </ligand>
</feature>
<dbReference type="InterPro" id="IPR003782">
    <property type="entry name" value="SCO1/SenC"/>
</dbReference>
<dbReference type="PANTHER" id="PTHR12151">
    <property type="entry name" value="ELECTRON TRANSPORT PROTIN SCO1/SENC FAMILY MEMBER"/>
    <property type="match status" value="1"/>
</dbReference>
<dbReference type="Proteomes" id="UP000189177">
    <property type="component" value="Unassembled WGS sequence"/>
</dbReference>
<evidence type="ECO:0000256" key="3">
    <source>
        <dbReference type="PIRSR" id="PIRSR603782-1"/>
    </source>
</evidence>
<protein>
    <submittedName>
        <fullName evidence="6">SCO family protein</fullName>
    </submittedName>
</protein>
<dbReference type="STRING" id="252474.B1A74_09260"/>
<proteinExistence type="inferred from homology"/>
<comment type="similarity">
    <text evidence="1">Belongs to the SCO1/2 family.</text>
</comment>
<dbReference type="PANTHER" id="PTHR12151:SF25">
    <property type="entry name" value="LINALOOL DEHYDRATASE_ISOMERASE DOMAIN-CONTAINING PROTEIN"/>
    <property type="match status" value="1"/>
</dbReference>
<comment type="caution">
    <text evidence="6">The sequence shown here is derived from an EMBL/GenBank/DDBJ whole genome shotgun (WGS) entry which is preliminary data.</text>
</comment>
<evidence type="ECO:0000259" key="5">
    <source>
        <dbReference type="PROSITE" id="PS51352"/>
    </source>
</evidence>
<feature type="binding site" evidence="3">
    <location>
        <position position="84"/>
    </location>
    <ligand>
        <name>Cu cation</name>
        <dbReference type="ChEBI" id="CHEBI:23378"/>
    </ligand>
</feature>
<feature type="binding site" evidence="3">
    <location>
        <position position="174"/>
    </location>
    <ligand>
        <name>Cu cation</name>
        <dbReference type="ChEBI" id="CHEBI:23378"/>
    </ligand>
</feature>
<keyword evidence="2 3" id="KW-0186">Copper</keyword>
<keyword evidence="3" id="KW-0479">Metal-binding</keyword>
<feature type="disulfide bond" description="Redox-active" evidence="4">
    <location>
        <begin position="84"/>
        <end position="88"/>
    </location>
</feature>
<name>A0A1V2ZXF2_9GAMM</name>
<dbReference type="InterPro" id="IPR013766">
    <property type="entry name" value="Thioredoxin_domain"/>
</dbReference>
<feature type="domain" description="Thioredoxin" evidence="5">
    <location>
        <begin position="56"/>
        <end position="209"/>
    </location>
</feature>
<organism evidence="6 7">
    <name type="scientific">Thioalkalivibrio halophilus</name>
    <dbReference type="NCBI Taxonomy" id="252474"/>
    <lineage>
        <taxon>Bacteria</taxon>
        <taxon>Pseudomonadati</taxon>
        <taxon>Pseudomonadota</taxon>
        <taxon>Gammaproteobacteria</taxon>
        <taxon>Chromatiales</taxon>
        <taxon>Ectothiorhodospiraceae</taxon>
        <taxon>Thioalkalivibrio</taxon>
    </lineage>
</organism>
<dbReference type="Gene3D" id="3.40.30.10">
    <property type="entry name" value="Glutaredoxin"/>
    <property type="match status" value="1"/>
</dbReference>
<dbReference type="EMBL" id="MUZR01000035">
    <property type="protein sequence ID" value="OOC09800.1"/>
    <property type="molecule type" value="Genomic_DNA"/>
</dbReference>
<dbReference type="InterPro" id="IPR036249">
    <property type="entry name" value="Thioredoxin-like_sf"/>
</dbReference>
<evidence type="ECO:0000256" key="4">
    <source>
        <dbReference type="PIRSR" id="PIRSR603782-2"/>
    </source>
</evidence>
<dbReference type="GO" id="GO:0046872">
    <property type="term" value="F:metal ion binding"/>
    <property type="evidence" value="ECO:0007669"/>
    <property type="project" value="UniProtKB-KW"/>
</dbReference>
<keyword evidence="7" id="KW-1185">Reference proteome</keyword>
<dbReference type="FunFam" id="3.40.30.10:FF:000013">
    <property type="entry name" value="Blast:Protein SCO1 homolog, mitochondrial"/>
    <property type="match status" value="1"/>
</dbReference>
<gene>
    <name evidence="6" type="ORF">B1A74_09260</name>
</gene>
<dbReference type="SUPFAM" id="SSF52833">
    <property type="entry name" value="Thioredoxin-like"/>
    <property type="match status" value="1"/>
</dbReference>
<evidence type="ECO:0000313" key="6">
    <source>
        <dbReference type="EMBL" id="OOC09800.1"/>
    </source>
</evidence>
<dbReference type="RefSeq" id="WP_024328664.1">
    <property type="nucleotide sequence ID" value="NZ_MUZR01000035.1"/>
</dbReference>
<reference evidence="6 7" key="1">
    <citation type="submission" date="2017-02" db="EMBL/GenBank/DDBJ databases">
        <title>Genomic diversity within the haloalkaliphilic genus Thioalkalivibrio.</title>
        <authorList>
            <person name="Ahn A.-C."/>
            <person name="Meier-Kolthoff J."/>
            <person name="Overmars L."/>
            <person name="Richter M."/>
            <person name="Woyke T."/>
            <person name="Sorokin D.Y."/>
            <person name="Muyzer G."/>
        </authorList>
    </citation>
    <scope>NUCLEOTIDE SEQUENCE [LARGE SCALE GENOMIC DNA]</scope>
    <source>
        <strain evidence="6 7">HL17</strain>
    </source>
</reference>
<dbReference type="PROSITE" id="PS51352">
    <property type="entry name" value="THIOREDOXIN_2"/>
    <property type="match status" value="1"/>
</dbReference>
<dbReference type="Pfam" id="PF02630">
    <property type="entry name" value="SCO1-SenC"/>
    <property type="match status" value="1"/>
</dbReference>
<dbReference type="CDD" id="cd02968">
    <property type="entry name" value="SCO"/>
    <property type="match status" value="1"/>
</dbReference>
<dbReference type="AlphaFoldDB" id="A0A1V2ZXF2"/>
<evidence type="ECO:0000256" key="2">
    <source>
        <dbReference type="ARBA" id="ARBA00023008"/>
    </source>
</evidence>
<accession>A0A1V2ZXF2</accession>